<dbReference type="EMBL" id="JBHSEK010000001">
    <property type="protein sequence ID" value="MFC4488336.1"/>
    <property type="molecule type" value="Genomic_DNA"/>
</dbReference>
<protein>
    <submittedName>
        <fullName evidence="1">Uncharacterized protein</fullName>
    </submittedName>
</protein>
<organism evidence="1 2">
    <name type="scientific">Chromobacterium aquaticum</name>
    <dbReference type="NCBI Taxonomy" id="467180"/>
    <lineage>
        <taxon>Bacteria</taxon>
        <taxon>Pseudomonadati</taxon>
        <taxon>Pseudomonadota</taxon>
        <taxon>Betaproteobacteria</taxon>
        <taxon>Neisseriales</taxon>
        <taxon>Chromobacteriaceae</taxon>
        <taxon>Chromobacterium</taxon>
    </lineage>
</organism>
<accession>A0ABV8ZS55</accession>
<dbReference type="Proteomes" id="UP001595999">
    <property type="component" value="Unassembled WGS sequence"/>
</dbReference>
<evidence type="ECO:0000313" key="1">
    <source>
        <dbReference type="EMBL" id="MFC4488336.1"/>
    </source>
</evidence>
<dbReference type="RefSeq" id="WP_231462471.1">
    <property type="nucleotide sequence ID" value="NZ_JAJOHW010000072.1"/>
</dbReference>
<reference evidence="2" key="1">
    <citation type="journal article" date="2019" name="Int. J. Syst. Evol. Microbiol.">
        <title>The Global Catalogue of Microorganisms (GCM) 10K type strain sequencing project: providing services to taxonomists for standard genome sequencing and annotation.</title>
        <authorList>
            <consortium name="The Broad Institute Genomics Platform"/>
            <consortium name="The Broad Institute Genome Sequencing Center for Infectious Disease"/>
            <person name="Wu L."/>
            <person name="Ma J."/>
        </authorList>
    </citation>
    <scope>NUCLEOTIDE SEQUENCE [LARGE SCALE GENOMIC DNA]</scope>
    <source>
        <strain evidence="2">CGMCC 4.7608</strain>
    </source>
</reference>
<comment type="caution">
    <text evidence="1">The sequence shown here is derived from an EMBL/GenBank/DDBJ whole genome shotgun (WGS) entry which is preliminary data.</text>
</comment>
<name>A0ABV8ZS55_9NEIS</name>
<sequence>MTLATAPSLAIVVASCDKYADLWEPLFGEFFRRWPDCPYPVYLVANHQRYPDRRVITLLAGDDLDWSSTIAAALDQIEYSHVLFWIDDAFLAAPVQTSRVADCFAQMQKLDANFMRLRANPLPEQVLNTETGVLAPTAAYRVSLFATIWKMSALKQILCPGESAWAFELQGTERSRSMDGFYSVLNDVFDYLHGVERGIWIRPTAKALERGGYRLDYQCRRCMTRHESLALHYRLFKTWVLHQIPERRRSGALEFVRGCYRLLGLRKQ</sequence>
<gene>
    <name evidence="1" type="ORF">ACFO0R_01765</name>
</gene>
<keyword evidence="2" id="KW-1185">Reference proteome</keyword>
<evidence type="ECO:0000313" key="2">
    <source>
        <dbReference type="Proteomes" id="UP001595999"/>
    </source>
</evidence>
<proteinExistence type="predicted"/>